<evidence type="ECO:0000256" key="4">
    <source>
        <dbReference type="ARBA" id="ARBA00023163"/>
    </source>
</evidence>
<dbReference type="Pfam" id="PF20684">
    <property type="entry name" value="Fung_rhodopsin"/>
    <property type="match status" value="1"/>
</dbReference>
<dbReference type="Proteomes" id="UP001610563">
    <property type="component" value="Unassembled WGS sequence"/>
</dbReference>
<name>A0ABR4FL31_9EURO</name>
<dbReference type="SUPFAM" id="SSF57701">
    <property type="entry name" value="Zn2/Cys6 DNA-binding domain"/>
    <property type="match status" value="1"/>
</dbReference>
<dbReference type="InterPro" id="IPR001138">
    <property type="entry name" value="Zn2Cys6_DnaBD"/>
</dbReference>
<dbReference type="PANTHER" id="PTHR47424">
    <property type="entry name" value="REGULATORY PROTEIN GAL4"/>
    <property type="match status" value="1"/>
</dbReference>
<reference evidence="8 9" key="1">
    <citation type="submission" date="2024-07" db="EMBL/GenBank/DDBJ databases">
        <title>Section-level genome sequencing and comparative genomics of Aspergillus sections Usti and Cavernicolus.</title>
        <authorList>
            <consortium name="Lawrence Berkeley National Laboratory"/>
            <person name="Nybo J.L."/>
            <person name="Vesth T.C."/>
            <person name="Theobald S."/>
            <person name="Frisvad J.C."/>
            <person name="Larsen T.O."/>
            <person name="Kjaerboelling I."/>
            <person name="Rothschild-Mancinelli K."/>
            <person name="Lyhne E.K."/>
            <person name="Kogle M.E."/>
            <person name="Barry K."/>
            <person name="Clum A."/>
            <person name="Na H."/>
            <person name="Ledsgaard L."/>
            <person name="Lin J."/>
            <person name="Lipzen A."/>
            <person name="Kuo A."/>
            <person name="Riley R."/>
            <person name="Mondo S."/>
            <person name="Labutti K."/>
            <person name="Haridas S."/>
            <person name="Pangalinan J."/>
            <person name="Salamov A.A."/>
            <person name="Simmons B.A."/>
            <person name="Magnuson J.K."/>
            <person name="Chen J."/>
            <person name="Drula E."/>
            <person name="Henrissat B."/>
            <person name="Wiebenga A."/>
            <person name="Lubbers R.J."/>
            <person name="Gomes A.C."/>
            <person name="Makela M.R."/>
            <person name="Stajich J."/>
            <person name="Grigoriev I.V."/>
            <person name="Mortensen U.H."/>
            <person name="De Vries R.P."/>
            <person name="Baker S.E."/>
            <person name="Andersen M.R."/>
        </authorList>
    </citation>
    <scope>NUCLEOTIDE SEQUENCE [LARGE SCALE GENOMIC DNA]</scope>
    <source>
        <strain evidence="8 9">CBS 209.92</strain>
    </source>
</reference>
<feature type="transmembrane region" description="Helical" evidence="6">
    <location>
        <begin position="6"/>
        <end position="29"/>
    </location>
</feature>
<evidence type="ECO:0000256" key="5">
    <source>
        <dbReference type="ARBA" id="ARBA00023242"/>
    </source>
</evidence>
<dbReference type="InterPro" id="IPR051127">
    <property type="entry name" value="Fungal_SecMet_Regulators"/>
</dbReference>
<dbReference type="CDD" id="cd00067">
    <property type="entry name" value="GAL4"/>
    <property type="match status" value="1"/>
</dbReference>
<evidence type="ECO:0000256" key="6">
    <source>
        <dbReference type="SAM" id="Phobius"/>
    </source>
</evidence>
<keyword evidence="6" id="KW-1133">Transmembrane helix</keyword>
<dbReference type="InterPro" id="IPR007219">
    <property type="entry name" value="XnlR_reg_dom"/>
</dbReference>
<evidence type="ECO:0000256" key="2">
    <source>
        <dbReference type="ARBA" id="ARBA00023015"/>
    </source>
</evidence>
<evidence type="ECO:0000256" key="1">
    <source>
        <dbReference type="ARBA" id="ARBA00022723"/>
    </source>
</evidence>
<keyword evidence="1" id="KW-0479">Metal-binding</keyword>
<keyword evidence="6" id="KW-0812">Transmembrane</keyword>
<evidence type="ECO:0000256" key="3">
    <source>
        <dbReference type="ARBA" id="ARBA00023125"/>
    </source>
</evidence>
<feature type="transmembrane region" description="Helical" evidence="6">
    <location>
        <begin position="41"/>
        <end position="60"/>
    </location>
</feature>
<sequence length="968" mass="107837">MGYDPLACFIVCLCTSVAVWLSMAVRAYVRIHLLSGPWLDDILAFFGTIIFTAVSGLFMVNSWNHFSADKHMLSLEAQITGIKLSFSADMLYLLGTFVMKLSFARTLSRIVQTPPQIVVIYMILVAGAIVTASTIIQGFLYCQPLNFLWDQFSGLGSHGHCHAAWTRITVALVHAAWVLTADVILGLVLPCILLRRCTMSPRTRISVHVLLGLGSIAGVATVIRMPYIATGLGANLKLNDLAALFWEITELAINIICTAAATWKPLFQKRWRREPMDSPLLTRKRPHRSAVACNLCRLRKVKCDGKNPCSYCLARGAECAFQERKRRYVDTTTMLSTVGTLNDHSSIGCSDAESVECAAPEADSGGIIATSGGFGEVNTNTGGVEYYGPGGNYTFMRQLWKFALKHNMPDEGQSTLLDGRLSVVNYLHSPAGSSVKRTLVPPSSHSDSSSPFDMASKLPSLDVQKDCIRTYFRTVHVIYPLLSKAAFLDRAREIVWDRKARPARDRLVRSLKHFTSLYFTVLSLGALLSNDFEPFVLECRISPQLFCKPNSGSQPKMAPKLLPWALADTLFQAGQENLSDMFDSSSLENTQSLFLMSVFCQMALKPHSSYIFSGLAVRTASAIGLYRQSRFDFPRDQSMTSATWWCIYAHEAELCASSGRDLWLKPQAEYAAPISQPPADINDIPMGEDPQFLQAVVSLGDIFRAITIYSQEHDSDRSRLEHTSTHLQQRLSHWRAALPETFSLKQQSLAESDLLFKQKFILQLRYDLAQLLLHRPFLVTSQQAHPVFLEHVRASSEAARSTITVLYDAYLHKPYLRTWWYNTTYTINAIMAILYVLLFGALPNEKEECFQSVRQGLEVLRAMDASPVSMRLATLVERLASIAARLDNSAQTEASNHECARLDGTQQDPRPIYDLFTVEGADFRPEDMLGGLLGPTFMDEFVKLDQAGYFTDLTPSGIQALDTGNEAD</sequence>
<keyword evidence="9" id="KW-1185">Reference proteome</keyword>
<keyword evidence="4" id="KW-0804">Transcription</keyword>
<dbReference type="CDD" id="cd12148">
    <property type="entry name" value="fungal_TF_MHR"/>
    <property type="match status" value="1"/>
</dbReference>
<dbReference type="SMART" id="SM00066">
    <property type="entry name" value="GAL4"/>
    <property type="match status" value="1"/>
</dbReference>
<dbReference type="PANTHER" id="PTHR47424:SF15">
    <property type="entry name" value="ZN(II)2CYS6 TRANSCRIPTION FACTOR (EUROFUNG)"/>
    <property type="match status" value="1"/>
</dbReference>
<dbReference type="InterPro" id="IPR036864">
    <property type="entry name" value="Zn2-C6_fun-type_DNA-bd_sf"/>
</dbReference>
<evidence type="ECO:0000313" key="9">
    <source>
        <dbReference type="Proteomes" id="UP001610563"/>
    </source>
</evidence>
<evidence type="ECO:0000313" key="8">
    <source>
        <dbReference type="EMBL" id="KAL2783937.1"/>
    </source>
</evidence>
<feature type="transmembrane region" description="Helical" evidence="6">
    <location>
        <begin position="175"/>
        <end position="193"/>
    </location>
</feature>
<organism evidence="8 9">
    <name type="scientific">Aspergillus keveii</name>
    <dbReference type="NCBI Taxonomy" id="714993"/>
    <lineage>
        <taxon>Eukaryota</taxon>
        <taxon>Fungi</taxon>
        <taxon>Dikarya</taxon>
        <taxon>Ascomycota</taxon>
        <taxon>Pezizomycotina</taxon>
        <taxon>Eurotiomycetes</taxon>
        <taxon>Eurotiomycetidae</taxon>
        <taxon>Eurotiales</taxon>
        <taxon>Aspergillaceae</taxon>
        <taxon>Aspergillus</taxon>
        <taxon>Aspergillus subgen. Nidulantes</taxon>
    </lineage>
</organism>
<dbReference type="Pfam" id="PF04082">
    <property type="entry name" value="Fungal_trans"/>
    <property type="match status" value="1"/>
</dbReference>
<keyword evidence="5" id="KW-0539">Nucleus</keyword>
<dbReference type="EMBL" id="JBFTWV010000203">
    <property type="protein sequence ID" value="KAL2783937.1"/>
    <property type="molecule type" value="Genomic_DNA"/>
</dbReference>
<feature type="transmembrane region" description="Helical" evidence="6">
    <location>
        <begin position="205"/>
        <end position="223"/>
    </location>
</feature>
<proteinExistence type="predicted"/>
<protein>
    <recommendedName>
        <fullName evidence="7">Zn(2)-C6 fungal-type domain-containing protein</fullName>
    </recommendedName>
</protein>
<gene>
    <name evidence="8" type="ORF">BJX66DRAFT_344497</name>
</gene>
<dbReference type="Gene3D" id="4.10.240.10">
    <property type="entry name" value="Zn(2)-C6 fungal-type DNA-binding domain"/>
    <property type="match status" value="1"/>
</dbReference>
<dbReference type="SMART" id="SM00906">
    <property type="entry name" value="Fungal_trans"/>
    <property type="match status" value="1"/>
</dbReference>
<feature type="domain" description="Zn(2)-C6 fungal-type" evidence="7">
    <location>
        <begin position="292"/>
        <end position="321"/>
    </location>
</feature>
<keyword evidence="3" id="KW-0238">DNA-binding</keyword>
<keyword evidence="2" id="KW-0805">Transcription regulation</keyword>
<dbReference type="InterPro" id="IPR049326">
    <property type="entry name" value="Rhodopsin_dom_fungi"/>
</dbReference>
<accession>A0ABR4FL31</accession>
<dbReference type="Pfam" id="PF00172">
    <property type="entry name" value="Zn_clus"/>
    <property type="match status" value="1"/>
</dbReference>
<keyword evidence="6" id="KW-0472">Membrane</keyword>
<dbReference type="PROSITE" id="PS50048">
    <property type="entry name" value="ZN2_CY6_FUNGAL_2"/>
    <property type="match status" value="1"/>
</dbReference>
<feature type="transmembrane region" description="Helical" evidence="6">
    <location>
        <begin position="118"/>
        <end position="140"/>
    </location>
</feature>
<comment type="caution">
    <text evidence="8">The sequence shown here is derived from an EMBL/GenBank/DDBJ whole genome shotgun (WGS) entry which is preliminary data.</text>
</comment>
<dbReference type="PROSITE" id="PS00463">
    <property type="entry name" value="ZN2_CY6_FUNGAL_1"/>
    <property type="match status" value="1"/>
</dbReference>
<evidence type="ECO:0000259" key="7">
    <source>
        <dbReference type="PROSITE" id="PS50048"/>
    </source>
</evidence>